<proteinExistence type="predicted"/>
<dbReference type="InterPro" id="IPR003245">
    <property type="entry name" value="Phytocyanin_dom"/>
</dbReference>
<dbReference type="AlphaFoldDB" id="A0ABD3D3A6"/>
<dbReference type="PRINTS" id="PR01217">
    <property type="entry name" value="PRICHEXTENSN"/>
</dbReference>
<feature type="compositionally biased region" description="Pro residues" evidence="4">
    <location>
        <begin position="194"/>
        <end position="214"/>
    </location>
</feature>
<dbReference type="InterPro" id="IPR028871">
    <property type="entry name" value="BlueCu_1_BS"/>
</dbReference>
<dbReference type="Proteomes" id="UP001632038">
    <property type="component" value="Unassembled WGS sequence"/>
</dbReference>
<keyword evidence="8" id="KW-1185">Reference proteome</keyword>
<dbReference type="InterPro" id="IPR039391">
    <property type="entry name" value="Phytocyanin-like"/>
</dbReference>
<accession>A0ABD3D3A6</accession>
<name>A0ABD3D3A6_9LAMI</name>
<evidence type="ECO:0000256" key="1">
    <source>
        <dbReference type="ARBA" id="ARBA00022723"/>
    </source>
</evidence>
<evidence type="ECO:0000256" key="2">
    <source>
        <dbReference type="ARBA" id="ARBA00023008"/>
    </source>
</evidence>
<keyword evidence="5" id="KW-0732">Signal</keyword>
<feature type="region of interest" description="Disordered" evidence="4">
    <location>
        <begin position="129"/>
        <end position="219"/>
    </location>
</feature>
<reference evidence="8" key="1">
    <citation type="journal article" date="2024" name="IScience">
        <title>Strigolactones Initiate the Formation of Haustorium-like Structures in Castilleja.</title>
        <authorList>
            <person name="Buerger M."/>
            <person name="Peterson D."/>
            <person name="Chory J."/>
        </authorList>
    </citation>
    <scope>NUCLEOTIDE SEQUENCE [LARGE SCALE GENOMIC DNA]</scope>
</reference>
<dbReference type="PROSITE" id="PS00196">
    <property type="entry name" value="COPPER_BLUE"/>
    <property type="match status" value="1"/>
</dbReference>
<organism evidence="7 8">
    <name type="scientific">Castilleja foliolosa</name>
    <dbReference type="NCBI Taxonomy" id="1961234"/>
    <lineage>
        <taxon>Eukaryota</taxon>
        <taxon>Viridiplantae</taxon>
        <taxon>Streptophyta</taxon>
        <taxon>Embryophyta</taxon>
        <taxon>Tracheophyta</taxon>
        <taxon>Spermatophyta</taxon>
        <taxon>Magnoliopsida</taxon>
        <taxon>eudicotyledons</taxon>
        <taxon>Gunneridae</taxon>
        <taxon>Pentapetalae</taxon>
        <taxon>asterids</taxon>
        <taxon>lamiids</taxon>
        <taxon>Lamiales</taxon>
        <taxon>Orobanchaceae</taxon>
        <taxon>Pedicularideae</taxon>
        <taxon>Castillejinae</taxon>
        <taxon>Castilleja</taxon>
    </lineage>
</organism>
<dbReference type="GO" id="GO:0046872">
    <property type="term" value="F:metal ion binding"/>
    <property type="evidence" value="ECO:0007669"/>
    <property type="project" value="UniProtKB-KW"/>
</dbReference>
<evidence type="ECO:0000256" key="3">
    <source>
        <dbReference type="ARBA" id="ARBA00023180"/>
    </source>
</evidence>
<dbReference type="PROSITE" id="PS51485">
    <property type="entry name" value="PHYTOCYANIN"/>
    <property type="match status" value="1"/>
</dbReference>
<evidence type="ECO:0000259" key="6">
    <source>
        <dbReference type="PROSITE" id="PS51485"/>
    </source>
</evidence>
<dbReference type="SUPFAM" id="SSF49503">
    <property type="entry name" value="Cupredoxins"/>
    <property type="match status" value="1"/>
</dbReference>
<feature type="domain" description="Phytocyanin" evidence="6">
    <location>
        <begin position="28"/>
        <end position="128"/>
    </location>
</feature>
<keyword evidence="1" id="KW-0479">Metal-binding</keyword>
<dbReference type="FunFam" id="2.60.40.420:FF:000003">
    <property type="entry name" value="Blue copper"/>
    <property type="match status" value="1"/>
</dbReference>
<feature type="compositionally biased region" description="Low complexity" evidence="4">
    <location>
        <begin position="158"/>
        <end position="169"/>
    </location>
</feature>
<gene>
    <name evidence="7" type="ORF">CASFOL_020048</name>
</gene>
<evidence type="ECO:0000256" key="5">
    <source>
        <dbReference type="SAM" id="SignalP"/>
    </source>
</evidence>
<keyword evidence="3" id="KW-0325">Glycoprotein</keyword>
<feature type="signal peptide" evidence="5">
    <location>
        <begin position="1"/>
        <end position="18"/>
    </location>
</feature>
<protein>
    <recommendedName>
        <fullName evidence="6">Phytocyanin domain-containing protein</fullName>
    </recommendedName>
</protein>
<feature type="compositionally biased region" description="Pro residues" evidence="4">
    <location>
        <begin position="131"/>
        <end position="157"/>
    </location>
</feature>
<dbReference type="EMBL" id="JAVIJP010000027">
    <property type="protein sequence ID" value="KAL3635501.1"/>
    <property type="molecule type" value="Genomic_DNA"/>
</dbReference>
<keyword evidence="2" id="KW-0186">Copper</keyword>
<comment type="caution">
    <text evidence="7">The sequence shown here is derived from an EMBL/GenBank/DDBJ whole genome shotgun (WGS) entry which is preliminary data.</text>
</comment>
<dbReference type="InterPro" id="IPR008972">
    <property type="entry name" value="Cupredoxin"/>
</dbReference>
<evidence type="ECO:0000313" key="7">
    <source>
        <dbReference type="EMBL" id="KAL3635501.1"/>
    </source>
</evidence>
<dbReference type="CDD" id="cd04216">
    <property type="entry name" value="Phytocyanin"/>
    <property type="match status" value="1"/>
</dbReference>
<sequence length="240" mass="24261">MTMMKTLIFLASIQIAIMSRISSSAMAANYTVGGTNGGWDQATNLTAWASSMTFSTGDNLLFEYTLNHDVTEVTQPDFDSCNPNNPLQPPLSGGSTIITLSAAGSRYFICGTGGHCLAGMKLEIDTLAASSPPPAAPPTALSPPPTTAPSASPPAPAPSSGRRPVSPAPQARSIVPSPSPSSSPPPNGVSSEPASPPAAAPPPRESLLTPPPAPSSAATFGDMGALIACSAFVVAMLLNF</sequence>
<dbReference type="Pfam" id="PF02298">
    <property type="entry name" value="Cu_bind_like"/>
    <property type="match status" value="1"/>
</dbReference>
<dbReference type="PANTHER" id="PTHR33021">
    <property type="entry name" value="BLUE COPPER PROTEIN"/>
    <property type="match status" value="1"/>
</dbReference>
<feature type="chain" id="PRO_5044765408" description="Phytocyanin domain-containing protein" evidence="5">
    <location>
        <begin position="19"/>
        <end position="240"/>
    </location>
</feature>
<feature type="compositionally biased region" description="Pro residues" evidence="4">
    <location>
        <begin position="177"/>
        <end position="187"/>
    </location>
</feature>
<evidence type="ECO:0000313" key="8">
    <source>
        <dbReference type="Proteomes" id="UP001632038"/>
    </source>
</evidence>
<evidence type="ECO:0000256" key="4">
    <source>
        <dbReference type="SAM" id="MobiDB-lite"/>
    </source>
</evidence>
<dbReference type="PANTHER" id="PTHR33021:SF492">
    <property type="entry name" value="UCLACYANIN 1"/>
    <property type="match status" value="1"/>
</dbReference>
<dbReference type="Gene3D" id="2.60.40.420">
    <property type="entry name" value="Cupredoxins - blue copper proteins"/>
    <property type="match status" value="1"/>
</dbReference>